<accession>A0ABQ5V4B2</accession>
<gene>
    <name evidence="1" type="ORF">GCM10007854_23960</name>
</gene>
<sequence length="299" mass="32286">MTVIARKIAHAAKVAPARPDADSVADPLIAEILPILARWMSTDTLKLHTVQVSWISEIPSDLPPCIVSAKGETSSNRIAIATSDHFSSLSACRLLSLPENADAATLKPLKPFMEQNLSDLGLRLTRGTAFQSRLPDRVIWTNETAETLGVLCRDLEIVRIDIACAEVGSPPSMITIMATPELLGLYDECDEDAAETDENPVLSPRLGPCEVEIKAVADRIRMSVADCSRLEIGQIVSLPGLRFDQLELNIAMNEGRIPLVDAALGADKGRKAVRLNRGLDPAFRLPPMPDAAPTKRSAA</sequence>
<comment type="caution">
    <text evidence="1">The sequence shown here is derived from an EMBL/GenBank/DDBJ whole genome shotgun (WGS) entry which is preliminary data.</text>
</comment>
<dbReference type="RefSeq" id="WP_284372995.1">
    <property type="nucleotide sequence ID" value="NZ_BSNJ01000005.1"/>
</dbReference>
<reference evidence="1" key="1">
    <citation type="journal article" date="2014" name="Int. J. Syst. Evol. Microbiol.">
        <title>Complete genome of a new Firmicutes species belonging to the dominant human colonic microbiota ('Ruminococcus bicirculans') reveals two chromosomes and a selective capacity to utilize plant glucans.</title>
        <authorList>
            <consortium name="NISC Comparative Sequencing Program"/>
            <person name="Wegmann U."/>
            <person name="Louis P."/>
            <person name="Goesmann A."/>
            <person name="Henrissat B."/>
            <person name="Duncan S.H."/>
            <person name="Flint H.J."/>
        </authorList>
    </citation>
    <scope>NUCLEOTIDE SEQUENCE</scope>
    <source>
        <strain evidence="1">NBRC 108216</strain>
    </source>
</reference>
<keyword evidence="2" id="KW-1185">Reference proteome</keyword>
<reference evidence="1" key="2">
    <citation type="submission" date="2023-01" db="EMBL/GenBank/DDBJ databases">
        <title>Draft genome sequence of Algimonas porphyrae strain NBRC 108216.</title>
        <authorList>
            <person name="Sun Q."/>
            <person name="Mori K."/>
        </authorList>
    </citation>
    <scope>NUCLEOTIDE SEQUENCE</scope>
    <source>
        <strain evidence="1">NBRC 108216</strain>
    </source>
</reference>
<name>A0ABQ5V4B2_9PROT</name>
<proteinExistence type="predicted"/>
<evidence type="ECO:0000313" key="2">
    <source>
        <dbReference type="Proteomes" id="UP001161390"/>
    </source>
</evidence>
<organism evidence="1 2">
    <name type="scientific">Algimonas porphyrae</name>
    <dbReference type="NCBI Taxonomy" id="1128113"/>
    <lineage>
        <taxon>Bacteria</taxon>
        <taxon>Pseudomonadati</taxon>
        <taxon>Pseudomonadota</taxon>
        <taxon>Alphaproteobacteria</taxon>
        <taxon>Maricaulales</taxon>
        <taxon>Robiginitomaculaceae</taxon>
        <taxon>Algimonas</taxon>
    </lineage>
</organism>
<dbReference type="Proteomes" id="UP001161390">
    <property type="component" value="Unassembled WGS sequence"/>
</dbReference>
<evidence type="ECO:0000313" key="1">
    <source>
        <dbReference type="EMBL" id="GLQ21441.1"/>
    </source>
</evidence>
<evidence type="ECO:0008006" key="3">
    <source>
        <dbReference type="Google" id="ProtNLM"/>
    </source>
</evidence>
<protein>
    <recommendedName>
        <fullName evidence="3">Flagellar motor switch protein FliN-like C-terminal domain-containing protein</fullName>
    </recommendedName>
</protein>
<dbReference type="EMBL" id="BSNJ01000005">
    <property type="protein sequence ID" value="GLQ21441.1"/>
    <property type="molecule type" value="Genomic_DNA"/>
</dbReference>